<dbReference type="KEGG" id="ptkz:JDV02_008172"/>
<evidence type="ECO:0008006" key="4">
    <source>
        <dbReference type="Google" id="ProtNLM"/>
    </source>
</evidence>
<dbReference type="RefSeq" id="XP_047845751.1">
    <property type="nucleotide sequence ID" value="XM_047989746.1"/>
</dbReference>
<feature type="signal peptide" evidence="1">
    <location>
        <begin position="1"/>
        <end position="27"/>
    </location>
</feature>
<reference evidence="2" key="1">
    <citation type="submission" date="2021-11" db="EMBL/GenBank/DDBJ databases">
        <title>Purpureocillium_takamizusanense_genome.</title>
        <authorList>
            <person name="Nguyen N.-H."/>
        </authorList>
    </citation>
    <scope>NUCLEOTIDE SEQUENCE</scope>
    <source>
        <strain evidence="2">PT3</strain>
    </source>
</reference>
<proteinExistence type="predicted"/>
<organism evidence="2 3">
    <name type="scientific">Purpureocillium takamizusanense</name>
    <dbReference type="NCBI Taxonomy" id="2060973"/>
    <lineage>
        <taxon>Eukaryota</taxon>
        <taxon>Fungi</taxon>
        <taxon>Dikarya</taxon>
        <taxon>Ascomycota</taxon>
        <taxon>Pezizomycotina</taxon>
        <taxon>Sordariomycetes</taxon>
        <taxon>Hypocreomycetidae</taxon>
        <taxon>Hypocreales</taxon>
        <taxon>Ophiocordycipitaceae</taxon>
        <taxon>Purpureocillium</taxon>
    </lineage>
</organism>
<evidence type="ECO:0000256" key="1">
    <source>
        <dbReference type="SAM" id="SignalP"/>
    </source>
</evidence>
<dbReference type="OrthoDB" id="4537919at2759"/>
<evidence type="ECO:0000313" key="3">
    <source>
        <dbReference type="Proteomes" id="UP000829364"/>
    </source>
</evidence>
<sequence>MAPSNTWGRLRVAGALSILAGLSGVSGIPKSTLINPPSSFFATSQVEYSSALNIAASDGDLWPTTWADDDNIYTANGDGRGFSTNQADFADAVANRISGTPDTGISGLRLAAGNQLGPVWTAGTYNRKPTGIVAVDGDGDGKDELYLAIQDLNYGGNGAAFNDVPAASILRSADYGNTWTATQSPMFSNYTFTTVFFLDFGKSQSQASVLGADGPKYVYAYGLDNNWRDSVAGTVPDPQDLYLARVPVNAVQDVSKWQFFSGSVSAPAWTADIKARRSVLHDSRREYPGDQTADGFSVLSQGSVVYNAPLKRYIYTSWTDYTFDFYEAPQPWGPFTLFESKDFGVTPWFGRNTSTPKNGGYATTIPSKFISADGKSMWVQSNWFVGAAAGSDVNYSFSLRRLQVTKYTSTQATNQPGNTNLARETGTVPICKAAHYGHLQYLNDGATLSEDSWDGSQKDLDRWGYTWSTQYHMNRVVYTTGNSFADGGWFSSNLTVQVRKNFQWVNVNDLQVSPQYPYNNAAVPNKAFTFEFADVVGDGIQIIGVPGGSFFFTSIAELEVYYDS</sequence>
<evidence type="ECO:0000313" key="2">
    <source>
        <dbReference type="EMBL" id="UNI22270.1"/>
    </source>
</evidence>
<keyword evidence="1" id="KW-0732">Signal</keyword>
<feature type="chain" id="PRO_5040143159" description="DUF4185 domain-containing protein" evidence="1">
    <location>
        <begin position="28"/>
        <end position="564"/>
    </location>
</feature>
<dbReference type="AlphaFoldDB" id="A0A9Q8QM62"/>
<keyword evidence="3" id="KW-1185">Reference proteome</keyword>
<dbReference type="Proteomes" id="UP000829364">
    <property type="component" value="Chromosome 8"/>
</dbReference>
<accession>A0A9Q8QM62</accession>
<dbReference type="GeneID" id="72070120"/>
<protein>
    <recommendedName>
        <fullName evidence="4">DUF4185 domain-containing protein</fullName>
    </recommendedName>
</protein>
<dbReference type="EMBL" id="CP086361">
    <property type="protein sequence ID" value="UNI22270.1"/>
    <property type="molecule type" value="Genomic_DNA"/>
</dbReference>
<gene>
    <name evidence="2" type="ORF">JDV02_008172</name>
</gene>
<name>A0A9Q8QM62_9HYPO</name>